<evidence type="ECO:0000313" key="7">
    <source>
        <dbReference type="EMBL" id="GIM14983.1"/>
    </source>
</evidence>
<dbReference type="EMBL" id="BNCQ01000061">
    <property type="protein sequence ID" value="GIM14983.1"/>
    <property type="molecule type" value="Genomic_DNA"/>
</dbReference>
<keyword evidence="3" id="KW-0479">Metal-binding</keyword>
<feature type="compositionally biased region" description="Pro residues" evidence="5">
    <location>
        <begin position="454"/>
        <end position="467"/>
    </location>
</feature>
<dbReference type="SUPFAM" id="SSF46458">
    <property type="entry name" value="Globin-like"/>
    <property type="match status" value="1"/>
</dbReference>
<dbReference type="GO" id="GO:0046872">
    <property type="term" value="F:metal ion binding"/>
    <property type="evidence" value="ECO:0007669"/>
    <property type="project" value="UniProtKB-KW"/>
</dbReference>
<evidence type="ECO:0000313" key="8">
    <source>
        <dbReference type="Proteomes" id="UP000722791"/>
    </source>
</evidence>
<keyword evidence="9" id="KW-1185">Reference proteome</keyword>
<dbReference type="Proteomes" id="UP000722791">
    <property type="component" value="Unassembled WGS sequence"/>
</dbReference>
<evidence type="ECO:0000256" key="2">
    <source>
        <dbReference type="ARBA" id="ARBA00022617"/>
    </source>
</evidence>
<evidence type="ECO:0000313" key="9">
    <source>
        <dbReference type="Proteomes" id="UP000747110"/>
    </source>
</evidence>
<feature type="region of interest" description="Disordered" evidence="5">
    <location>
        <begin position="187"/>
        <end position="262"/>
    </location>
</feature>
<dbReference type="InterPro" id="IPR012292">
    <property type="entry name" value="Globin/Proto"/>
</dbReference>
<dbReference type="Gene3D" id="1.10.490.10">
    <property type="entry name" value="Globins"/>
    <property type="match status" value="1"/>
</dbReference>
<evidence type="ECO:0000256" key="3">
    <source>
        <dbReference type="ARBA" id="ARBA00022723"/>
    </source>
</evidence>
<evidence type="ECO:0000256" key="4">
    <source>
        <dbReference type="ARBA" id="ARBA00023004"/>
    </source>
</evidence>
<feature type="compositionally biased region" description="Pro residues" evidence="5">
    <location>
        <begin position="207"/>
        <end position="221"/>
    </location>
</feature>
<organism evidence="7 8">
    <name type="scientific">Volvox reticuliferus</name>
    <dbReference type="NCBI Taxonomy" id="1737510"/>
    <lineage>
        <taxon>Eukaryota</taxon>
        <taxon>Viridiplantae</taxon>
        <taxon>Chlorophyta</taxon>
        <taxon>core chlorophytes</taxon>
        <taxon>Chlorophyceae</taxon>
        <taxon>CS clade</taxon>
        <taxon>Chlamydomonadales</taxon>
        <taxon>Volvocaceae</taxon>
        <taxon>Volvox</taxon>
    </lineage>
</organism>
<keyword evidence="2" id="KW-0349">Heme</keyword>
<feature type="region of interest" description="Disordered" evidence="5">
    <location>
        <begin position="420"/>
        <end position="491"/>
    </location>
</feature>
<sequence length="491" mass="52951">MGTTWSRSESWKALVTKEEVRDAVRGFEAWQKAQEDLKLSMSVQRSAPSTGPLLERIGGPDVVRRTVEAFCRKLYADEKLMVFLEHTDMTSLRAKQCNFLTWLFNPRDQRNTSRHVRTAHLRLIKQRGFARDHFELGLTYFEAAVREQGLSEALVKEVMAKVRPYKEITFTPLARDAEDEKRWALMERRDRPSPSMPSVTTSEAPSQPAPPPSRPLTPPFSLPQSGQPAQIQLPLPRAPQQKQRQSPSVSLFQQQLQHSGQPSHHLLLQPVDAVGGEIAQSSQPPSPSTNTVIHASTTAATSPTSTASFPVRSVASDSTAAVSATAKQLPAFSPEIESSLSRSVQSANFSNIVNRRAATRNTGAGWRGSGSEEVGDDGYSAIGGITSPLCPLTGTRLSRPATSASELLISVTEAARSVSPLVPPPPLRLVSSGSATPPGSSIGAPPSGPLSCPLFPPLPLPPPPPLPSARSSMPSSGNATPQRWSNMGYSS</sequence>
<reference evidence="7" key="1">
    <citation type="journal article" date="2021" name="Proc. Natl. Acad. Sci. U.S.A.">
        <title>Three genomes in the algal genus Volvox reveal the fate of a haploid sex-determining region after a transition to homothallism.</title>
        <authorList>
            <person name="Yamamoto K."/>
            <person name="Hamaji T."/>
            <person name="Kawai-Toyooka H."/>
            <person name="Matsuzaki R."/>
            <person name="Takahashi F."/>
            <person name="Nishimura Y."/>
            <person name="Kawachi M."/>
            <person name="Noguchi H."/>
            <person name="Minakuchi Y."/>
            <person name="Umen J.G."/>
            <person name="Toyoda A."/>
            <person name="Nozaki H."/>
        </authorList>
    </citation>
    <scope>NUCLEOTIDE SEQUENCE</scope>
    <source>
        <strain evidence="7">NIES-3785</strain>
        <strain evidence="6">NIES-3786</strain>
    </source>
</reference>
<dbReference type="EMBL" id="BNCP01000002">
    <property type="protein sequence ID" value="GIL71185.1"/>
    <property type="molecule type" value="Genomic_DNA"/>
</dbReference>
<comment type="caution">
    <text evidence="7">The sequence shown here is derived from an EMBL/GenBank/DDBJ whole genome shotgun (WGS) entry which is preliminary data.</text>
</comment>
<protein>
    <submittedName>
        <fullName evidence="7">Uncharacterized protein</fullName>
    </submittedName>
</protein>
<evidence type="ECO:0000256" key="5">
    <source>
        <dbReference type="SAM" id="MobiDB-lite"/>
    </source>
</evidence>
<keyword evidence="4" id="KW-0408">Iron</keyword>
<dbReference type="InterPro" id="IPR009050">
    <property type="entry name" value="Globin-like_sf"/>
</dbReference>
<dbReference type="Proteomes" id="UP000747110">
    <property type="component" value="Unassembled WGS sequence"/>
</dbReference>
<dbReference type="AlphaFoldDB" id="A0A8J4LXL4"/>
<feature type="compositionally biased region" description="Polar residues" evidence="5">
    <location>
        <begin position="240"/>
        <end position="262"/>
    </location>
</feature>
<proteinExistence type="predicted"/>
<dbReference type="OrthoDB" id="546064at2759"/>
<keyword evidence="1" id="KW-0813">Transport</keyword>
<evidence type="ECO:0000256" key="1">
    <source>
        <dbReference type="ARBA" id="ARBA00022448"/>
    </source>
</evidence>
<feature type="compositionally biased region" description="Polar residues" evidence="5">
    <location>
        <begin position="477"/>
        <end position="491"/>
    </location>
</feature>
<dbReference type="Pfam" id="PF01152">
    <property type="entry name" value="Bac_globin"/>
    <property type="match status" value="1"/>
</dbReference>
<accession>A0A8J4LXL4</accession>
<dbReference type="GO" id="GO:0019825">
    <property type="term" value="F:oxygen binding"/>
    <property type="evidence" value="ECO:0007669"/>
    <property type="project" value="InterPro"/>
</dbReference>
<dbReference type="CDD" id="cd00454">
    <property type="entry name" value="TrHb1_N"/>
    <property type="match status" value="1"/>
</dbReference>
<name>A0A8J4LXL4_9CHLO</name>
<feature type="compositionally biased region" description="Low complexity" evidence="5">
    <location>
        <begin position="428"/>
        <end position="453"/>
    </location>
</feature>
<dbReference type="InterPro" id="IPR001486">
    <property type="entry name" value="Hemoglobin_trunc"/>
</dbReference>
<dbReference type="GO" id="GO:0020037">
    <property type="term" value="F:heme binding"/>
    <property type="evidence" value="ECO:0007669"/>
    <property type="project" value="InterPro"/>
</dbReference>
<gene>
    <name evidence="6" type="ORF">Vretifemale_1791</name>
    <name evidence="7" type="ORF">Vretimale_17867</name>
</gene>
<evidence type="ECO:0000313" key="6">
    <source>
        <dbReference type="EMBL" id="GIL71185.1"/>
    </source>
</evidence>